<accession>A0ABW1LTA1</accession>
<sequence>MGADHVRRIDRVISGARVAAVADTDAERAKAVAAGIDGCTVHTDPAAA</sequence>
<dbReference type="Gene3D" id="3.40.50.720">
    <property type="entry name" value="NAD(P)-binding Rossmann-like Domain"/>
    <property type="match status" value="1"/>
</dbReference>
<dbReference type="Proteomes" id="UP001596242">
    <property type="component" value="Unassembled WGS sequence"/>
</dbReference>
<protein>
    <submittedName>
        <fullName evidence="1">Inositol 2-dehydrogenase</fullName>
    </submittedName>
</protein>
<dbReference type="EMBL" id="JBHSPT010000007">
    <property type="protein sequence ID" value="MFC6054418.1"/>
    <property type="molecule type" value="Genomic_DNA"/>
</dbReference>
<evidence type="ECO:0000313" key="1">
    <source>
        <dbReference type="EMBL" id="MFC6054418.1"/>
    </source>
</evidence>
<comment type="caution">
    <text evidence="1">The sequence shown here is derived from an EMBL/GenBank/DDBJ whole genome shotgun (WGS) entry which is preliminary data.</text>
</comment>
<feature type="non-terminal residue" evidence="1">
    <location>
        <position position="48"/>
    </location>
</feature>
<organism evidence="1 2">
    <name type="scientific">Streptomyces pratens</name>
    <dbReference type="NCBI Taxonomy" id="887456"/>
    <lineage>
        <taxon>Bacteria</taxon>
        <taxon>Bacillati</taxon>
        <taxon>Actinomycetota</taxon>
        <taxon>Actinomycetes</taxon>
        <taxon>Kitasatosporales</taxon>
        <taxon>Streptomycetaceae</taxon>
        <taxon>Streptomyces</taxon>
    </lineage>
</organism>
<name>A0ABW1LTA1_9ACTN</name>
<reference evidence="2" key="1">
    <citation type="journal article" date="2019" name="Int. J. Syst. Evol. Microbiol.">
        <title>The Global Catalogue of Microorganisms (GCM) 10K type strain sequencing project: providing services to taxonomists for standard genome sequencing and annotation.</title>
        <authorList>
            <consortium name="The Broad Institute Genomics Platform"/>
            <consortium name="The Broad Institute Genome Sequencing Center for Infectious Disease"/>
            <person name="Wu L."/>
            <person name="Ma J."/>
        </authorList>
    </citation>
    <scope>NUCLEOTIDE SEQUENCE [LARGE SCALE GENOMIC DNA]</scope>
    <source>
        <strain evidence="2">JCM 12763</strain>
    </source>
</reference>
<gene>
    <name evidence="1" type="ORF">ACFP50_02750</name>
</gene>
<evidence type="ECO:0000313" key="2">
    <source>
        <dbReference type="Proteomes" id="UP001596242"/>
    </source>
</evidence>
<keyword evidence="2" id="KW-1185">Reference proteome</keyword>
<proteinExistence type="predicted"/>